<dbReference type="CDD" id="cd17321">
    <property type="entry name" value="MFS_MMR_MDR_like"/>
    <property type="match status" value="1"/>
</dbReference>
<sequence length="477" mass="48700">MTHAPPKPGLVLLVVSTAAFLASLDTFIVTIAFPGIRAAFPGDGLATLSWVLNGYTVLFAACLAPAGRLADRYGRRRLFLVGVAVFTLASAACAAAPSIGVLIAFRAVQAIGAALVMPTSLALLLTAFPPHRRPLAVGVWASVGAAAAALGPPVGGLLVEASWRWVFLVNLPICAVTLLAGPRLLRESRDTSTGVPDVLGAAGLLVGVGALAYALVEASDRGWGAQPVLLAFAVAAVALAWVPWRSARHPVPVLDLPALRVPTLWLACLTTGVFAAGFAAMLFGNVLFLTSIWHDSILVAGLSLAPGPLVVVGVSILGGRFVHHFGPGPAVALGGVAFGAGALSWLLRMGSTPDYAAAMLPGQLLTGLGVGLILPSLSGVVGTVLPPSRWGAGSSMVNTARQVGTVLGTAVLVAVFAGTPDLSDFRRGWLMILTTAALTCAGGILITLRRRTDHYAEPQASSSTASPASMLIKGIEP</sequence>
<dbReference type="PROSITE" id="PS50850">
    <property type="entry name" value="MFS"/>
    <property type="match status" value="1"/>
</dbReference>
<dbReference type="EMBL" id="BNAW01000002">
    <property type="protein sequence ID" value="GHF95458.1"/>
    <property type="molecule type" value="Genomic_DNA"/>
</dbReference>
<feature type="domain" description="Major facilitator superfamily (MFS) profile" evidence="6">
    <location>
        <begin position="11"/>
        <end position="454"/>
    </location>
</feature>
<keyword evidence="8" id="KW-1185">Reference proteome</keyword>
<dbReference type="InterPro" id="IPR011701">
    <property type="entry name" value="MFS"/>
</dbReference>
<feature type="transmembrane region" description="Helical" evidence="5">
    <location>
        <begin position="367"/>
        <end position="387"/>
    </location>
</feature>
<evidence type="ECO:0000313" key="7">
    <source>
        <dbReference type="EMBL" id="GHF95458.1"/>
    </source>
</evidence>
<feature type="transmembrane region" description="Helical" evidence="5">
    <location>
        <begin position="78"/>
        <end position="104"/>
    </location>
</feature>
<evidence type="ECO:0000259" key="6">
    <source>
        <dbReference type="PROSITE" id="PS50850"/>
    </source>
</evidence>
<keyword evidence="2 5" id="KW-0812">Transmembrane</keyword>
<evidence type="ECO:0000313" key="8">
    <source>
        <dbReference type="Proteomes" id="UP000649955"/>
    </source>
</evidence>
<feature type="transmembrane region" description="Helical" evidence="5">
    <location>
        <begin position="197"/>
        <end position="216"/>
    </location>
</feature>
<feature type="transmembrane region" description="Helical" evidence="5">
    <location>
        <begin position="222"/>
        <end position="242"/>
    </location>
</feature>
<dbReference type="Gene3D" id="1.20.1250.20">
    <property type="entry name" value="MFS general substrate transporter like domains"/>
    <property type="match status" value="1"/>
</dbReference>
<dbReference type="PRINTS" id="PR01036">
    <property type="entry name" value="TCRTETB"/>
</dbReference>
<dbReference type="InterPro" id="IPR005829">
    <property type="entry name" value="Sugar_transporter_CS"/>
</dbReference>
<evidence type="ECO:0000256" key="5">
    <source>
        <dbReference type="SAM" id="Phobius"/>
    </source>
</evidence>
<dbReference type="Proteomes" id="UP000649955">
    <property type="component" value="Unassembled WGS sequence"/>
</dbReference>
<feature type="transmembrane region" description="Helical" evidence="5">
    <location>
        <begin position="296"/>
        <end position="318"/>
    </location>
</feature>
<comment type="subcellular location">
    <subcellularLocation>
        <location evidence="1">Cell membrane</location>
        <topology evidence="1">Multi-pass membrane protein</topology>
    </subcellularLocation>
</comment>
<dbReference type="PROSITE" id="PS00216">
    <property type="entry name" value="SUGAR_TRANSPORT_1"/>
    <property type="match status" value="1"/>
</dbReference>
<feature type="transmembrane region" description="Helical" evidence="5">
    <location>
        <begin position="12"/>
        <end position="33"/>
    </location>
</feature>
<feature type="transmembrane region" description="Helical" evidence="5">
    <location>
        <begin position="330"/>
        <end position="347"/>
    </location>
</feature>
<name>A0ABQ3K1Y8_9PSEU</name>
<keyword evidence="4 5" id="KW-0472">Membrane</keyword>
<dbReference type="InterPro" id="IPR020846">
    <property type="entry name" value="MFS_dom"/>
</dbReference>
<accession>A0ABQ3K1Y8</accession>
<feature type="transmembrane region" description="Helical" evidence="5">
    <location>
        <begin position="45"/>
        <end position="66"/>
    </location>
</feature>
<feature type="transmembrane region" description="Helical" evidence="5">
    <location>
        <begin position="110"/>
        <end position="128"/>
    </location>
</feature>
<comment type="caution">
    <text evidence="7">The sequence shown here is derived from an EMBL/GenBank/DDBJ whole genome shotgun (WGS) entry which is preliminary data.</text>
</comment>
<dbReference type="RefSeq" id="WP_191306605.1">
    <property type="nucleotide sequence ID" value="NZ_BNAW01000002.1"/>
</dbReference>
<proteinExistence type="predicted"/>
<evidence type="ECO:0000256" key="4">
    <source>
        <dbReference type="ARBA" id="ARBA00023136"/>
    </source>
</evidence>
<reference evidence="8" key="1">
    <citation type="journal article" date="2019" name="Int. J. Syst. Evol. Microbiol.">
        <title>The Global Catalogue of Microorganisms (GCM) 10K type strain sequencing project: providing services to taxonomists for standard genome sequencing and annotation.</title>
        <authorList>
            <consortium name="The Broad Institute Genomics Platform"/>
            <consortium name="The Broad Institute Genome Sequencing Center for Infectious Disease"/>
            <person name="Wu L."/>
            <person name="Ma J."/>
        </authorList>
    </citation>
    <scope>NUCLEOTIDE SEQUENCE [LARGE SCALE GENOMIC DNA]</scope>
    <source>
        <strain evidence="8">CGMCC 4.7680</strain>
    </source>
</reference>
<gene>
    <name evidence="7" type="ORF">GCM10017567_07500</name>
</gene>
<dbReference type="PANTHER" id="PTHR42718:SF48">
    <property type="entry name" value="CONSERVED TWO-DOMAIN MEMBRANE PROTEIN-RELATED"/>
    <property type="match status" value="1"/>
</dbReference>
<feature type="transmembrane region" description="Helical" evidence="5">
    <location>
        <begin position="165"/>
        <end position="185"/>
    </location>
</feature>
<feature type="transmembrane region" description="Helical" evidence="5">
    <location>
        <begin position="399"/>
        <end position="417"/>
    </location>
</feature>
<protein>
    <submittedName>
        <fullName evidence="7">MFS transporter</fullName>
    </submittedName>
</protein>
<dbReference type="Gene3D" id="1.20.1720.10">
    <property type="entry name" value="Multidrug resistance protein D"/>
    <property type="match status" value="1"/>
</dbReference>
<keyword evidence="3 5" id="KW-1133">Transmembrane helix</keyword>
<organism evidence="7 8">
    <name type="scientific">Amycolatopsis bullii</name>
    <dbReference type="NCBI Taxonomy" id="941987"/>
    <lineage>
        <taxon>Bacteria</taxon>
        <taxon>Bacillati</taxon>
        <taxon>Actinomycetota</taxon>
        <taxon>Actinomycetes</taxon>
        <taxon>Pseudonocardiales</taxon>
        <taxon>Pseudonocardiaceae</taxon>
        <taxon>Amycolatopsis</taxon>
    </lineage>
</organism>
<evidence type="ECO:0000256" key="3">
    <source>
        <dbReference type="ARBA" id="ARBA00022989"/>
    </source>
</evidence>
<feature type="transmembrane region" description="Helical" evidence="5">
    <location>
        <begin position="263"/>
        <end position="284"/>
    </location>
</feature>
<dbReference type="InterPro" id="IPR036259">
    <property type="entry name" value="MFS_trans_sf"/>
</dbReference>
<feature type="transmembrane region" description="Helical" evidence="5">
    <location>
        <begin position="135"/>
        <end position="159"/>
    </location>
</feature>
<dbReference type="PANTHER" id="PTHR42718">
    <property type="entry name" value="MAJOR FACILITATOR SUPERFAMILY MULTIDRUG TRANSPORTER MFSC"/>
    <property type="match status" value="1"/>
</dbReference>
<evidence type="ECO:0000256" key="1">
    <source>
        <dbReference type="ARBA" id="ARBA00004651"/>
    </source>
</evidence>
<feature type="transmembrane region" description="Helical" evidence="5">
    <location>
        <begin position="429"/>
        <end position="448"/>
    </location>
</feature>
<dbReference type="SUPFAM" id="SSF103473">
    <property type="entry name" value="MFS general substrate transporter"/>
    <property type="match status" value="1"/>
</dbReference>
<evidence type="ECO:0000256" key="2">
    <source>
        <dbReference type="ARBA" id="ARBA00022692"/>
    </source>
</evidence>
<dbReference type="Pfam" id="PF07690">
    <property type="entry name" value="MFS_1"/>
    <property type="match status" value="1"/>
</dbReference>